<dbReference type="GO" id="GO:0016740">
    <property type="term" value="F:transferase activity"/>
    <property type="evidence" value="ECO:0007669"/>
    <property type="project" value="UniProtKB-KW"/>
</dbReference>
<evidence type="ECO:0000256" key="1">
    <source>
        <dbReference type="SAM" id="Phobius"/>
    </source>
</evidence>
<protein>
    <submittedName>
        <fullName evidence="2">Histone acetyltransferase type B catalytic subunit</fullName>
    </submittedName>
</protein>
<proteinExistence type="predicted"/>
<accession>A0A1D6L1A0</accession>
<dbReference type="PaxDb" id="4577-GRMZM2G400092_P01"/>
<evidence type="ECO:0000313" key="2">
    <source>
        <dbReference type="EMBL" id="ONM08360.1"/>
    </source>
</evidence>
<gene>
    <name evidence="2" type="ORF">ZEAMMB73_Zm00001d033657</name>
</gene>
<dbReference type="EMBL" id="CM007647">
    <property type="protein sequence ID" value="ONM08360.1"/>
    <property type="molecule type" value="Genomic_DNA"/>
</dbReference>
<sequence>MSQLEQCIGIFFAMHRILVFGSGIITIILSSSVSLLWLLLVCVCPLMRSALQLLLPNAEAAVYITGSICAAFVANIDGHSDKTVTFNGRMLSWKKLDSQVLRPNLYVPPKQYPNCKHFDGCKADLVVCDGGFG</sequence>
<keyword evidence="1" id="KW-0812">Transmembrane</keyword>
<keyword evidence="1" id="KW-1133">Transmembrane helix</keyword>
<dbReference type="EMBL" id="CM007647">
    <property type="protein sequence ID" value="ONM08319.1"/>
    <property type="molecule type" value="Genomic_DNA"/>
</dbReference>
<feature type="transmembrane region" description="Helical" evidence="1">
    <location>
        <begin position="7"/>
        <end position="29"/>
    </location>
</feature>
<dbReference type="AlphaFoldDB" id="A0A1D6L1A0"/>
<reference evidence="2" key="1">
    <citation type="submission" date="2015-12" db="EMBL/GenBank/DDBJ databases">
        <title>Update maize B73 reference genome by single molecule sequencing technologies.</title>
        <authorList>
            <consortium name="Maize Genome Sequencing Project"/>
            <person name="Ware D."/>
        </authorList>
    </citation>
    <scope>NUCLEOTIDE SEQUENCE [LARGE SCALE GENOMIC DNA]</scope>
    <source>
        <tissue evidence="2">Seedling</tissue>
    </source>
</reference>
<organism evidence="2">
    <name type="scientific">Zea mays</name>
    <name type="common">Maize</name>
    <dbReference type="NCBI Taxonomy" id="4577"/>
    <lineage>
        <taxon>Eukaryota</taxon>
        <taxon>Viridiplantae</taxon>
        <taxon>Streptophyta</taxon>
        <taxon>Embryophyta</taxon>
        <taxon>Tracheophyta</taxon>
        <taxon>Spermatophyta</taxon>
        <taxon>Magnoliopsida</taxon>
        <taxon>Liliopsida</taxon>
        <taxon>Poales</taxon>
        <taxon>Poaceae</taxon>
        <taxon>PACMAD clade</taxon>
        <taxon>Panicoideae</taxon>
        <taxon>Andropogonodae</taxon>
        <taxon>Andropogoneae</taxon>
        <taxon>Tripsacinae</taxon>
        <taxon>Zea</taxon>
    </lineage>
</organism>
<name>A0A1D6L1A0_MAIZE</name>
<keyword evidence="1" id="KW-0472">Membrane</keyword>
<dbReference type="ExpressionAtlas" id="A0A1D6L1A0">
    <property type="expression patterns" value="baseline"/>
</dbReference>
<dbReference type="EMBL" id="CM007647">
    <property type="protein sequence ID" value="ONM08337.1"/>
    <property type="molecule type" value="Genomic_DNA"/>
</dbReference>
<keyword evidence="2" id="KW-0808">Transferase</keyword>